<protein>
    <submittedName>
        <fullName evidence="2">Uncharacterized protein</fullName>
    </submittedName>
</protein>
<feature type="compositionally biased region" description="Acidic residues" evidence="1">
    <location>
        <begin position="72"/>
        <end position="88"/>
    </location>
</feature>
<proteinExistence type="predicted"/>
<evidence type="ECO:0000313" key="3">
    <source>
        <dbReference type="Proteomes" id="UP000298416"/>
    </source>
</evidence>
<dbReference type="Proteomes" id="UP000298416">
    <property type="component" value="Unassembled WGS sequence"/>
</dbReference>
<dbReference type="EMBL" id="PNBA02000021">
    <property type="protein sequence ID" value="KAG6386645.1"/>
    <property type="molecule type" value="Genomic_DNA"/>
</dbReference>
<feature type="region of interest" description="Disordered" evidence="1">
    <location>
        <begin position="63"/>
        <end position="88"/>
    </location>
</feature>
<keyword evidence="3" id="KW-1185">Reference proteome</keyword>
<reference evidence="2" key="2">
    <citation type="submission" date="2020-08" db="EMBL/GenBank/DDBJ databases">
        <title>Plant Genome Project.</title>
        <authorList>
            <person name="Zhang R.-G."/>
        </authorList>
    </citation>
    <scope>NUCLEOTIDE SEQUENCE</scope>
    <source>
        <strain evidence="2">Huo1</strain>
        <tissue evidence="2">Leaf</tissue>
    </source>
</reference>
<accession>A0A8X8W229</accession>
<organism evidence="2">
    <name type="scientific">Salvia splendens</name>
    <name type="common">Scarlet sage</name>
    <dbReference type="NCBI Taxonomy" id="180675"/>
    <lineage>
        <taxon>Eukaryota</taxon>
        <taxon>Viridiplantae</taxon>
        <taxon>Streptophyta</taxon>
        <taxon>Embryophyta</taxon>
        <taxon>Tracheophyta</taxon>
        <taxon>Spermatophyta</taxon>
        <taxon>Magnoliopsida</taxon>
        <taxon>eudicotyledons</taxon>
        <taxon>Gunneridae</taxon>
        <taxon>Pentapetalae</taxon>
        <taxon>asterids</taxon>
        <taxon>lamiids</taxon>
        <taxon>Lamiales</taxon>
        <taxon>Lamiaceae</taxon>
        <taxon>Nepetoideae</taxon>
        <taxon>Mentheae</taxon>
        <taxon>Salviinae</taxon>
        <taxon>Salvia</taxon>
        <taxon>Salvia subgen. Calosphace</taxon>
        <taxon>core Calosphace</taxon>
    </lineage>
</organism>
<dbReference type="AlphaFoldDB" id="A0A8X8W229"/>
<comment type="caution">
    <text evidence="2">The sequence shown here is derived from an EMBL/GenBank/DDBJ whole genome shotgun (WGS) entry which is preliminary data.</text>
</comment>
<gene>
    <name evidence="2" type="ORF">SASPL_151813</name>
</gene>
<evidence type="ECO:0000313" key="2">
    <source>
        <dbReference type="EMBL" id="KAG6386645.1"/>
    </source>
</evidence>
<name>A0A8X8W229_SALSN</name>
<reference evidence="2" key="1">
    <citation type="submission" date="2018-01" db="EMBL/GenBank/DDBJ databases">
        <authorList>
            <person name="Mao J.F."/>
        </authorList>
    </citation>
    <scope>NUCLEOTIDE SEQUENCE</scope>
    <source>
        <strain evidence="2">Huo1</strain>
        <tissue evidence="2">Leaf</tissue>
    </source>
</reference>
<evidence type="ECO:0000256" key="1">
    <source>
        <dbReference type="SAM" id="MobiDB-lite"/>
    </source>
</evidence>
<sequence length="88" mass="9725">MYWTDFMFPMDGGMLPLKLLSLKKRPMFSMELGIDPSRLFAPRYISRKLVSLPSSNGMGPVKVASLGLSNPEPEENGGEDEGDNEVFG</sequence>